<dbReference type="CDD" id="cd00144">
    <property type="entry name" value="MPP_PPP_family"/>
    <property type="match status" value="1"/>
</dbReference>
<dbReference type="InterPro" id="IPR004843">
    <property type="entry name" value="Calcineurin-like_PHP"/>
</dbReference>
<protein>
    <recommendedName>
        <fullName evidence="1">Calcineurin-like phosphoesterase domain-containing protein</fullName>
    </recommendedName>
</protein>
<dbReference type="PANTHER" id="PTHR42850:SF4">
    <property type="entry name" value="ZINC-DEPENDENT ENDOPOLYPHOSPHATASE"/>
    <property type="match status" value="1"/>
</dbReference>
<keyword evidence="3" id="KW-1185">Reference proteome</keyword>
<proteinExistence type="predicted"/>
<dbReference type="InterPro" id="IPR029052">
    <property type="entry name" value="Metallo-depent_PP-like"/>
</dbReference>
<gene>
    <name evidence="2" type="ORF">WJX75_006011</name>
</gene>
<reference evidence="2 3" key="1">
    <citation type="journal article" date="2024" name="Nat. Commun.">
        <title>Phylogenomics reveals the evolutionary origins of lichenization in chlorophyte algae.</title>
        <authorList>
            <person name="Puginier C."/>
            <person name="Libourel C."/>
            <person name="Otte J."/>
            <person name="Skaloud P."/>
            <person name="Haon M."/>
            <person name="Grisel S."/>
            <person name="Petersen M."/>
            <person name="Berrin J.G."/>
            <person name="Delaux P.M."/>
            <person name="Dal Grande F."/>
            <person name="Keller J."/>
        </authorList>
    </citation>
    <scope>NUCLEOTIDE SEQUENCE [LARGE SCALE GENOMIC DNA]</scope>
    <source>
        <strain evidence="2 3">SAG 216-7</strain>
    </source>
</reference>
<dbReference type="Proteomes" id="UP001491310">
    <property type="component" value="Unassembled WGS sequence"/>
</dbReference>
<name>A0ABR2YI43_9CHLO</name>
<organism evidence="2 3">
    <name type="scientific">Coccomyxa subellipsoidea</name>
    <dbReference type="NCBI Taxonomy" id="248742"/>
    <lineage>
        <taxon>Eukaryota</taxon>
        <taxon>Viridiplantae</taxon>
        <taxon>Chlorophyta</taxon>
        <taxon>core chlorophytes</taxon>
        <taxon>Trebouxiophyceae</taxon>
        <taxon>Trebouxiophyceae incertae sedis</taxon>
        <taxon>Coccomyxaceae</taxon>
        <taxon>Coccomyxa</taxon>
    </lineage>
</organism>
<dbReference type="SUPFAM" id="SSF56300">
    <property type="entry name" value="Metallo-dependent phosphatases"/>
    <property type="match status" value="1"/>
</dbReference>
<dbReference type="PANTHER" id="PTHR42850">
    <property type="entry name" value="METALLOPHOSPHOESTERASE"/>
    <property type="match status" value="1"/>
</dbReference>
<sequence>MGANLCRIAQTAFNLLPRKVQSFARSRLAAGTISKQIATPCGLPLPSPVHATLTAEELGDGQIIVVGDVHGCPVELRALLDKCKFQQGLDKVVCVGDLVNKGEQSAEAVHLVRQIGGITVRGNHDEVALERYEMWKKCGRLDPKYHYLEQFSEEDVDYFRRMPFSLSIPSHGVLVVHAGIVPGTPLEDQLLDDLINMRHVAAEGTGNRYKALPKFPRSAGQPWANIYNGPQHVIFGHHARRRLQPCRFATGIDTGCVLGDQLSAVVLPPVSKLRSMGVTSPPTGSVTLESIGGQLVSVRAKRCYKKEDED</sequence>
<evidence type="ECO:0000259" key="1">
    <source>
        <dbReference type="Pfam" id="PF00149"/>
    </source>
</evidence>
<dbReference type="Gene3D" id="3.60.21.10">
    <property type="match status" value="1"/>
</dbReference>
<dbReference type="EMBL" id="JALJOT010000011">
    <property type="protein sequence ID" value="KAK9905770.1"/>
    <property type="molecule type" value="Genomic_DNA"/>
</dbReference>
<evidence type="ECO:0000313" key="2">
    <source>
        <dbReference type="EMBL" id="KAK9905770.1"/>
    </source>
</evidence>
<comment type="caution">
    <text evidence="2">The sequence shown here is derived from an EMBL/GenBank/DDBJ whole genome shotgun (WGS) entry which is preliminary data.</text>
</comment>
<feature type="domain" description="Calcineurin-like phosphoesterase" evidence="1">
    <location>
        <begin position="63"/>
        <end position="238"/>
    </location>
</feature>
<dbReference type="InterPro" id="IPR050126">
    <property type="entry name" value="Ap4A_hydrolase"/>
</dbReference>
<accession>A0ABR2YI43</accession>
<dbReference type="Pfam" id="PF00149">
    <property type="entry name" value="Metallophos"/>
    <property type="match status" value="1"/>
</dbReference>
<evidence type="ECO:0000313" key="3">
    <source>
        <dbReference type="Proteomes" id="UP001491310"/>
    </source>
</evidence>